<keyword evidence="19" id="KW-1185">Reference proteome</keyword>
<evidence type="ECO:0000256" key="14">
    <source>
        <dbReference type="SAM" id="MobiDB-lite"/>
    </source>
</evidence>
<dbReference type="Proteomes" id="UP001212997">
    <property type="component" value="Unassembled WGS sequence"/>
</dbReference>
<sequence>MFGTVKLVLFTVAVAVVGAQAQSTPSATATPTGVPGISQCALSCVTQSLSAGGCTSFTDLSCVCTSTEFQQAAQACLQANCTAEETAAAVQLQQTQCAAISASGSVSETGGPISSVLSSVSSVASSVQSSLSSRASSLVSSISSARSSATGPTSSTPTGSSTGGSSNNGAVAIGAGGILGVGVAFLGVVAGAGLLL</sequence>
<evidence type="ECO:0000256" key="7">
    <source>
        <dbReference type="ARBA" id="ARBA00022723"/>
    </source>
</evidence>
<dbReference type="GO" id="GO:0046872">
    <property type="term" value="F:metal ion binding"/>
    <property type="evidence" value="ECO:0007669"/>
    <property type="project" value="UniProtKB-KW"/>
</dbReference>
<dbReference type="SMART" id="SM00747">
    <property type="entry name" value="CFEM"/>
    <property type="match status" value="1"/>
</dbReference>
<dbReference type="EMBL" id="JANAWD010000089">
    <property type="protein sequence ID" value="KAJ3487531.1"/>
    <property type="molecule type" value="Genomic_DNA"/>
</dbReference>
<comment type="caution">
    <text evidence="18">The sequence shown here is derived from an EMBL/GenBank/DDBJ whole genome shotgun (WGS) entry which is preliminary data.</text>
</comment>
<keyword evidence="12" id="KW-0325">Glycoprotein</keyword>
<dbReference type="PANTHER" id="PTHR37928:SF2">
    <property type="entry name" value="GPI ANCHORED CFEM DOMAIN PROTEIN (AFU_ORTHOLOGUE AFUA_6G10580)"/>
    <property type="match status" value="1"/>
</dbReference>
<dbReference type="PANTHER" id="PTHR37928">
    <property type="entry name" value="CFEM DOMAIN PROTEIN (AFU_ORTHOLOGUE AFUA_6G14090)"/>
    <property type="match status" value="1"/>
</dbReference>
<dbReference type="GO" id="GO:0005576">
    <property type="term" value="C:extracellular region"/>
    <property type="evidence" value="ECO:0007669"/>
    <property type="project" value="UniProtKB-SubCell"/>
</dbReference>
<evidence type="ECO:0000256" key="1">
    <source>
        <dbReference type="ARBA" id="ARBA00004609"/>
    </source>
</evidence>
<comment type="similarity">
    <text evidence="3">Belongs to the RBT5 family.</text>
</comment>
<dbReference type="InterPro" id="IPR051735">
    <property type="entry name" value="CFEM_domain"/>
</dbReference>
<keyword evidence="11" id="KW-1015">Disulfide bond</keyword>
<reference evidence="18" key="1">
    <citation type="submission" date="2022-07" db="EMBL/GenBank/DDBJ databases">
        <title>Genome Sequence of Physisporinus lineatus.</title>
        <authorList>
            <person name="Buettner E."/>
        </authorList>
    </citation>
    <scope>NUCLEOTIDE SEQUENCE</scope>
    <source>
        <strain evidence="18">VT162</strain>
    </source>
</reference>
<evidence type="ECO:0000313" key="18">
    <source>
        <dbReference type="EMBL" id="KAJ3487531.1"/>
    </source>
</evidence>
<evidence type="ECO:0000256" key="6">
    <source>
        <dbReference type="ARBA" id="ARBA00022617"/>
    </source>
</evidence>
<gene>
    <name evidence="18" type="ORF">NLI96_g3465</name>
</gene>
<dbReference type="PROSITE" id="PS52012">
    <property type="entry name" value="CFEM"/>
    <property type="match status" value="1"/>
</dbReference>
<keyword evidence="5" id="KW-0964">Secreted</keyword>
<feature type="signal peptide" evidence="16">
    <location>
        <begin position="1"/>
        <end position="21"/>
    </location>
</feature>
<keyword evidence="10 15" id="KW-0472">Membrane</keyword>
<evidence type="ECO:0000256" key="13">
    <source>
        <dbReference type="ARBA" id="ARBA00023288"/>
    </source>
</evidence>
<evidence type="ECO:0000256" key="15">
    <source>
        <dbReference type="SAM" id="Phobius"/>
    </source>
</evidence>
<name>A0AAD5YFM4_9APHY</name>
<evidence type="ECO:0000256" key="5">
    <source>
        <dbReference type="ARBA" id="ARBA00022525"/>
    </source>
</evidence>
<evidence type="ECO:0000256" key="10">
    <source>
        <dbReference type="ARBA" id="ARBA00023136"/>
    </source>
</evidence>
<keyword evidence="6" id="KW-0349">Heme</keyword>
<dbReference type="AlphaFoldDB" id="A0AAD5YFM4"/>
<feature type="transmembrane region" description="Helical" evidence="15">
    <location>
        <begin position="170"/>
        <end position="195"/>
    </location>
</feature>
<organism evidence="18 19">
    <name type="scientific">Meripilus lineatus</name>
    <dbReference type="NCBI Taxonomy" id="2056292"/>
    <lineage>
        <taxon>Eukaryota</taxon>
        <taxon>Fungi</taxon>
        <taxon>Dikarya</taxon>
        <taxon>Basidiomycota</taxon>
        <taxon>Agaricomycotina</taxon>
        <taxon>Agaricomycetes</taxon>
        <taxon>Polyporales</taxon>
        <taxon>Meripilaceae</taxon>
        <taxon>Meripilus</taxon>
    </lineage>
</organism>
<keyword evidence="8 16" id="KW-0732">Signal</keyword>
<feature type="domain" description="CFEM" evidence="17">
    <location>
        <begin position="12"/>
        <end position="124"/>
    </location>
</feature>
<accession>A0AAD5YFM4</accession>
<evidence type="ECO:0000256" key="9">
    <source>
        <dbReference type="ARBA" id="ARBA00023004"/>
    </source>
</evidence>
<comment type="subcellular location">
    <subcellularLocation>
        <location evidence="1">Cell membrane</location>
        <topology evidence="1">Lipid-anchor</topology>
        <topology evidence="1">GPI-anchor</topology>
    </subcellularLocation>
    <subcellularLocation>
        <location evidence="2">Secreted</location>
    </subcellularLocation>
</comment>
<keyword evidence="15" id="KW-0812">Transmembrane</keyword>
<evidence type="ECO:0000256" key="2">
    <source>
        <dbReference type="ARBA" id="ARBA00004613"/>
    </source>
</evidence>
<evidence type="ECO:0000256" key="4">
    <source>
        <dbReference type="ARBA" id="ARBA00022475"/>
    </source>
</evidence>
<keyword evidence="4" id="KW-1003">Cell membrane</keyword>
<evidence type="ECO:0000256" key="3">
    <source>
        <dbReference type="ARBA" id="ARBA00010031"/>
    </source>
</evidence>
<keyword evidence="13" id="KW-0449">Lipoprotein</keyword>
<evidence type="ECO:0000256" key="16">
    <source>
        <dbReference type="SAM" id="SignalP"/>
    </source>
</evidence>
<evidence type="ECO:0000256" key="12">
    <source>
        <dbReference type="ARBA" id="ARBA00023180"/>
    </source>
</evidence>
<keyword evidence="9" id="KW-0408">Iron</keyword>
<protein>
    <recommendedName>
        <fullName evidence="17">CFEM domain-containing protein</fullName>
    </recommendedName>
</protein>
<dbReference type="InterPro" id="IPR008427">
    <property type="entry name" value="Extracellular_membr_CFEM_dom"/>
</dbReference>
<evidence type="ECO:0000259" key="17">
    <source>
        <dbReference type="PROSITE" id="PS52012"/>
    </source>
</evidence>
<feature type="chain" id="PRO_5042213703" description="CFEM domain-containing protein" evidence="16">
    <location>
        <begin position="22"/>
        <end position="196"/>
    </location>
</feature>
<evidence type="ECO:0000256" key="8">
    <source>
        <dbReference type="ARBA" id="ARBA00022729"/>
    </source>
</evidence>
<evidence type="ECO:0000313" key="19">
    <source>
        <dbReference type="Proteomes" id="UP001212997"/>
    </source>
</evidence>
<evidence type="ECO:0000256" key="11">
    <source>
        <dbReference type="ARBA" id="ARBA00023157"/>
    </source>
</evidence>
<keyword evidence="7" id="KW-0479">Metal-binding</keyword>
<dbReference type="Pfam" id="PF05730">
    <property type="entry name" value="CFEM"/>
    <property type="match status" value="1"/>
</dbReference>
<dbReference type="GO" id="GO:0005886">
    <property type="term" value="C:plasma membrane"/>
    <property type="evidence" value="ECO:0007669"/>
    <property type="project" value="UniProtKB-SubCell"/>
</dbReference>
<proteinExistence type="inferred from homology"/>
<keyword evidence="15" id="KW-1133">Transmembrane helix</keyword>
<feature type="region of interest" description="Disordered" evidence="14">
    <location>
        <begin position="145"/>
        <end position="165"/>
    </location>
</feature>